<dbReference type="Proteomes" id="UP000323521">
    <property type="component" value="Chromosome"/>
</dbReference>
<keyword evidence="1" id="KW-0285">Flavoprotein</keyword>
<dbReference type="PROSITE" id="PS51387">
    <property type="entry name" value="FAD_PCMH"/>
    <property type="match status" value="1"/>
</dbReference>
<dbReference type="GO" id="GO:0016491">
    <property type="term" value="F:oxidoreductase activity"/>
    <property type="evidence" value="ECO:0007669"/>
    <property type="project" value="UniProtKB-KW"/>
</dbReference>
<dbReference type="Gene3D" id="3.30.390.50">
    <property type="entry name" value="CO dehydrogenase flavoprotein, C-terminal domain"/>
    <property type="match status" value="1"/>
</dbReference>
<dbReference type="RefSeq" id="WP_214658877.1">
    <property type="nucleotide sequence ID" value="NZ_CP017634.1"/>
</dbReference>
<feature type="domain" description="FAD-binding PCMH-type" evidence="4">
    <location>
        <begin position="1"/>
        <end position="176"/>
    </location>
</feature>
<dbReference type="SUPFAM" id="SSF56176">
    <property type="entry name" value="FAD-binding/transporter-associated domain-like"/>
    <property type="match status" value="1"/>
</dbReference>
<dbReference type="InterPro" id="IPR016169">
    <property type="entry name" value="FAD-bd_PCMH_sub2"/>
</dbReference>
<evidence type="ECO:0000313" key="6">
    <source>
        <dbReference type="Proteomes" id="UP000323521"/>
    </source>
</evidence>
<dbReference type="AlphaFoldDB" id="A0A3G1KZ82"/>
<protein>
    <recommendedName>
        <fullName evidence="4">FAD-binding PCMH-type domain-containing protein</fullName>
    </recommendedName>
</protein>
<evidence type="ECO:0000313" key="5">
    <source>
        <dbReference type="EMBL" id="ATW27525.1"/>
    </source>
</evidence>
<dbReference type="InterPro" id="IPR016167">
    <property type="entry name" value="FAD-bd_PCMH_sub1"/>
</dbReference>
<dbReference type="GO" id="GO:0071949">
    <property type="term" value="F:FAD binding"/>
    <property type="evidence" value="ECO:0007669"/>
    <property type="project" value="InterPro"/>
</dbReference>
<accession>A0A3G1KZ82</accession>
<dbReference type="InterPro" id="IPR036318">
    <property type="entry name" value="FAD-bd_PCMH-like_sf"/>
</dbReference>
<dbReference type="PANTHER" id="PTHR42659">
    <property type="entry name" value="XANTHINE DEHYDROGENASE SUBUNIT C-RELATED"/>
    <property type="match status" value="1"/>
</dbReference>
<dbReference type="SMART" id="SM01092">
    <property type="entry name" value="CO_deh_flav_C"/>
    <property type="match status" value="1"/>
</dbReference>
<reference evidence="5 6" key="1">
    <citation type="submission" date="2016-10" db="EMBL/GenBank/DDBJ databases">
        <title>Complete Genome Sequence of Peptococcaceae strain DCMF.</title>
        <authorList>
            <person name="Edwards R.J."/>
            <person name="Holland S.I."/>
            <person name="Deshpande N.P."/>
            <person name="Wong Y.K."/>
            <person name="Ertan H."/>
            <person name="Manefield M."/>
            <person name="Russell T.L."/>
            <person name="Lee M.J."/>
        </authorList>
    </citation>
    <scope>NUCLEOTIDE SEQUENCE [LARGE SCALE GENOMIC DNA]</scope>
    <source>
        <strain evidence="5 6">DCMF</strain>
    </source>
</reference>
<evidence type="ECO:0000256" key="1">
    <source>
        <dbReference type="ARBA" id="ARBA00022630"/>
    </source>
</evidence>
<dbReference type="InterPro" id="IPR036683">
    <property type="entry name" value="CO_DH_flav_C_dom_sf"/>
</dbReference>
<organism evidence="5 6">
    <name type="scientific">Formimonas warabiya</name>
    <dbReference type="NCBI Taxonomy" id="1761012"/>
    <lineage>
        <taxon>Bacteria</taxon>
        <taxon>Bacillati</taxon>
        <taxon>Bacillota</taxon>
        <taxon>Clostridia</taxon>
        <taxon>Eubacteriales</taxon>
        <taxon>Peptococcaceae</taxon>
        <taxon>Candidatus Formimonas</taxon>
    </lineage>
</organism>
<dbReference type="PANTHER" id="PTHR42659:SF2">
    <property type="entry name" value="XANTHINE DEHYDROGENASE SUBUNIT C-RELATED"/>
    <property type="match status" value="1"/>
</dbReference>
<dbReference type="InterPro" id="IPR005107">
    <property type="entry name" value="CO_DH_flav_C"/>
</dbReference>
<dbReference type="Gene3D" id="3.30.465.10">
    <property type="match status" value="1"/>
</dbReference>
<proteinExistence type="predicted"/>
<dbReference type="InterPro" id="IPR016166">
    <property type="entry name" value="FAD-bd_PCMH"/>
</dbReference>
<dbReference type="EMBL" id="CP017634">
    <property type="protein sequence ID" value="ATW27525.1"/>
    <property type="molecule type" value="Genomic_DNA"/>
</dbReference>
<dbReference type="KEGG" id="fwa:DCMF_24690"/>
<evidence type="ECO:0000259" key="4">
    <source>
        <dbReference type="PROSITE" id="PS51387"/>
    </source>
</evidence>
<dbReference type="FunFam" id="3.30.465.10:FF:000017">
    <property type="entry name" value="Xanthine dehydrogenase, FAD binding subunit"/>
    <property type="match status" value="1"/>
</dbReference>
<dbReference type="Pfam" id="PF03450">
    <property type="entry name" value="CO_deh_flav_C"/>
    <property type="match status" value="1"/>
</dbReference>
<evidence type="ECO:0000256" key="3">
    <source>
        <dbReference type="ARBA" id="ARBA00023002"/>
    </source>
</evidence>
<name>A0A3G1KZ82_FORW1</name>
<evidence type="ECO:0000256" key="2">
    <source>
        <dbReference type="ARBA" id="ARBA00022827"/>
    </source>
</evidence>
<dbReference type="InterPro" id="IPR051312">
    <property type="entry name" value="Diverse_Substr_Oxidored"/>
</dbReference>
<sequence>MKNFSYINAGTTREALELLQSERERACLIAGGTNVLPLIRSEKIDHKTLINIRNLKELCYITETKGKVLIGSLTTIADIERSETLRKYAPALTEAARHFADPTTRNSATIGGNLANASPAADTAPPLLALHAVVVVDSAEKGEREIPIGEFFLGVNKTGLESNELMTRIEIPQNGANSSSWFIKLGLRNAMAISVVSAAACIEIASGKIKEAGIALGSVAPTPVRAKTVESRLMGKELSAEVIEEAAQAVVQDISPIDDVRAVKEYRQIVAAVMVKRVLKKIVNI</sequence>
<keyword evidence="2" id="KW-0274">FAD</keyword>
<dbReference type="Pfam" id="PF00941">
    <property type="entry name" value="FAD_binding_5"/>
    <property type="match status" value="1"/>
</dbReference>
<gene>
    <name evidence="5" type="ORF">DCMF_24690</name>
</gene>
<keyword evidence="6" id="KW-1185">Reference proteome</keyword>
<dbReference type="InterPro" id="IPR002346">
    <property type="entry name" value="Mopterin_DH_FAD-bd"/>
</dbReference>
<dbReference type="Gene3D" id="3.30.43.10">
    <property type="entry name" value="Uridine Diphospho-n-acetylenolpyruvylglucosamine Reductase, domain 2"/>
    <property type="match status" value="1"/>
</dbReference>
<keyword evidence="3" id="KW-0560">Oxidoreductase</keyword>
<dbReference type="SUPFAM" id="SSF55447">
    <property type="entry name" value="CO dehydrogenase flavoprotein C-terminal domain-like"/>
    <property type="match status" value="1"/>
</dbReference>